<dbReference type="EMBL" id="BAABME010000774">
    <property type="protein sequence ID" value="GAA0145390.1"/>
    <property type="molecule type" value="Genomic_DNA"/>
</dbReference>
<feature type="region of interest" description="Disordered" evidence="1">
    <location>
        <begin position="1"/>
        <end position="43"/>
    </location>
</feature>
<organism evidence="2 3">
    <name type="scientific">Lithospermum erythrorhizon</name>
    <name type="common">Purple gromwell</name>
    <name type="synonym">Lithospermum officinale var. erythrorhizon</name>
    <dbReference type="NCBI Taxonomy" id="34254"/>
    <lineage>
        <taxon>Eukaryota</taxon>
        <taxon>Viridiplantae</taxon>
        <taxon>Streptophyta</taxon>
        <taxon>Embryophyta</taxon>
        <taxon>Tracheophyta</taxon>
        <taxon>Spermatophyta</taxon>
        <taxon>Magnoliopsida</taxon>
        <taxon>eudicotyledons</taxon>
        <taxon>Gunneridae</taxon>
        <taxon>Pentapetalae</taxon>
        <taxon>asterids</taxon>
        <taxon>lamiids</taxon>
        <taxon>Boraginales</taxon>
        <taxon>Boraginaceae</taxon>
        <taxon>Boraginoideae</taxon>
        <taxon>Lithospermeae</taxon>
        <taxon>Lithospermum</taxon>
    </lineage>
</organism>
<proteinExistence type="predicted"/>
<name>A0AAV3P196_LITER</name>
<comment type="caution">
    <text evidence="2">The sequence shown here is derived from an EMBL/GenBank/DDBJ whole genome shotgun (WGS) entry which is preliminary data.</text>
</comment>
<dbReference type="AlphaFoldDB" id="A0AAV3P196"/>
<sequence>MGSKDSADVPSLPQVTVPSAEGQSTPSHQSKAHEASLDDIFERHEIPRASSLIEKHLDSRSSIQCTWYPGMPNKSNPRSPRHSPDPSVGFMPIGSEERYKSDHPYFVDDPYVLPSGVNVTDDSVSHFIHSLATDMLNNCMLGAEILGAMKVQPPSRLYQQFAHYELRLKSNHAATERKLTSELEVVKADSQQMDSDLEKSRDDLSRVQSRLDGCMVEKEDLHSRLAKAEDFATSAVEDFKVSHDYFELLKGNTTTLVLGFYQNVHADFPVISSLLTNEDLGADDDEEDEGDEDGDGEDDAE</sequence>
<accession>A0AAV3P196</accession>
<feature type="region of interest" description="Disordered" evidence="1">
    <location>
        <begin position="278"/>
        <end position="301"/>
    </location>
</feature>
<reference evidence="2 3" key="1">
    <citation type="submission" date="2024-01" db="EMBL/GenBank/DDBJ databases">
        <title>The complete chloroplast genome sequence of Lithospermum erythrorhizon: insights into the phylogenetic relationship among Boraginaceae species and the maternal lineages of purple gromwells.</title>
        <authorList>
            <person name="Okada T."/>
            <person name="Watanabe K."/>
        </authorList>
    </citation>
    <scope>NUCLEOTIDE SEQUENCE [LARGE SCALE GENOMIC DNA]</scope>
</reference>
<feature type="compositionally biased region" description="Basic and acidic residues" evidence="1">
    <location>
        <begin position="31"/>
        <end position="43"/>
    </location>
</feature>
<evidence type="ECO:0000313" key="2">
    <source>
        <dbReference type="EMBL" id="GAA0145390.1"/>
    </source>
</evidence>
<dbReference type="Proteomes" id="UP001454036">
    <property type="component" value="Unassembled WGS sequence"/>
</dbReference>
<evidence type="ECO:0000256" key="1">
    <source>
        <dbReference type="SAM" id="MobiDB-lite"/>
    </source>
</evidence>
<feature type="region of interest" description="Disordered" evidence="1">
    <location>
        <begin position="68"/>
        <end position="94"/>
    </location>
</feature>
<protein>
    <submittedName>
        <fullName evidence="2">Uncharacterized protein</fullName>
    </submittedName>
</protein>
<feature type="compositionally biased region" description="Acidic residues" evidence="1">
    <location>
        <begin position="280"/>
        <end position="301"/>
    </location>
</feature>
<gene>
    <name evidence="2" type="ORF">LIER_05595</name>
</gene>
<feature type="compositionally biased region" description="Polar residues" evidence="1">
    <location>
        <begin position="13"/>
        <end position="29"/>
    </location>
</feature>
<keyword evidence="3" id="KW-1185">Reference proteome</keyword>
<evidence type="ECO:0000313" key="3">
    <source>
        <dbReference type="Proteomes" id="UP001454036"/>
    </source>
</evidence>